<feature type="transmembrane region" description="Helical" evidence="7">
    <location>
        <begin position="200"/>
        <end position="222"/>
    </location>
</feature>
<feature type="transmembrane region" description="Helical" evidence="7">
    <location>
        <begin position="283"/>
        <end position="303"/>
    </location>
</feature>
<feature type="transmembrane region" description="Helical" evidence="7">
    <location>
        <begin position="332"/>
        <end position="354"/>
    </location>
</feature>
<dbReference type="PANTHER" id="PTHR30572">
    <property type="entry name" value="MEMBRANE COMPONENT OF TRANSPORTER-RELATED"/>
    <property type="match status" value="1"/>
</dbReference>
<feature type="transmembrane region" description="Helical" evidence="7">
    <location>
        <begin position="12"/>
        <end position="34"/>
    </location>
</feature>
<organism evidence="9 10">
    <name type="scientific">Actinoallomurus spadix</name>
    <dbReference type="NCBI Taxonomy" id="79912"/>
    <lineage>
        <taxon>Bacteria</taxon>
        <taxon>Bacillati</taxon>
        <taxon>Actinomycetota</taxon>
        <taxon>Actinomycetes</taxon>
        <taxon>Streptosporangiales</taxon>
        <taxon>Thermomonosporaceae</taxon>
        <taxon>Actinoallomurus</taxon>
    </lineage>
</organism>
<evidence type="ECO:0000313" key="9">
    <source>
        <dbReference type="EMBL" id="GAA0331080.1"/>
    </source>
</evidence>
<keyword evidence="10" id="KW-1185">Reference proteome</keyword>
<dbReference type="Proteomes" id="UP001501822">
    <property type="component" value="Unassembled WGS sequence"/>
</dbReference>
<evidence type="ECO:0000256" key="1">
    <source>
        <dbReference type="ARBA" id="ARBA00004651"/>
    </source>
</evidence>
<feature type="transmembrane region" description="Helical" evidence="7">
    <location>
        <begin position="416"/>
        <end position="439"/>
    </location>
</feature>
<evidence type="ECO:0000256" key="7">
    <source>
        <dbReference type="SAM" id="Phobius"/>
    </source>
</evidence>
<keyword evidence="5 7" id="KW-0472">Membrane</keyword>
<feature type="transmembrane region" description="Helical" evidence="7">
    <location>
        <begin position="234"/>
        <end position="255"/>
    </location>
</feature>
<evidence type="ECO:0000256" key="2">
    <source>
        <dbReference type="ARBA" id="ARBA00022475"/>
    </source>
</evidence>
<comment type="similarity">
    <text evidence="6">Belongs to the ABC-4 integral membrane protein family.</text>
</comment>
<protein>
    <submittedName>
        <fullName evidence="9">ABC transporter permease</fullName>
    </submittedName>
</protein>
<name>A0ABP3FZJ1_9ACTN</name>
<feature type="transmembrane region" description="Helical" evidence="7">
    <location>
        <begin position="54"/>
        <end position="79"/>
    </location>
</feature>
<sequence length="452" mass="46303">MFGLALRSLRHRAGGFLATFVSMVFGAAMVMAFASLLDTAMGDGVPSTSRTSLVTMATVVGGWGLIMVVFSVTSTLTLVVRQRGDEMALLKQVGATPMQIGRMIVVETAVVALAAGLAAILPAALAGRGLLSLLVSSKRVDGGIHFAFGPYALGIGLGVTFTAAITAAVIAVRGTVRTRAAESLRNAATGDARMSRKRKAAAVFFLVLGASLAVTTATAMRGKGSDAMQTAGQTSIWVSIGLALAGPVLIGRVTAALARPLERMGGVPAYLTVQYVRRRAGRLAGTLMPIILFTGIATGTLYMQSIENAATAASGAVATADEKTIETLNFTVIGMLVVFSAIMLINTLVAAMTYRQSESARQRLVGVTPGQVLRTVIVEGVILTLLGVVSGAVAGLFTIVPYSIARTGHALPDIGAGTYLAVVAAAAVLTLGTGVGAALRTIRVPAVEAVTR</sequence>
<accession>A0ABP3FZJ1</accession>
<evidence type="ECO:0000256" key="4">
    <source>
        <dbReference type="ARBA" id="ARBA00022989"/>
    </source>
</evidence>
<dbReference type="InterPro" id="IPR050250">
    <property type="entry name" value="Macrolide_Exporter_MacB"/>
</dbReference>
<evidence type="ECO:0000256" key="5">
    <source>
        <dbReference type="ARBA" id="ARBA00023136"/>
    </source>
</evidence>
<comment type="caution">
    <text evidence="9">The sequence shown here is derived from an EMBL/GenBank/DDBJ whole genome shotgun (WGS) entry which is preliminary data.</text>
</comment>
<dbReference type="PANTHER" id="PTHR30572:SF4">
    <property type="entry name" value="ABC TRANSPORTER PERMEASE YTRF"/>
    <property type="match status" value="1"/>
</dbReference>
<evidence type="ECO:0000256" key="6">
    <source>
        <dbReference type="ARBA" id="ARBA00038076"/>
    </source>
</evidence>
<dbReference type="RefSeq" id="WP_252805530.1">
    <property type="nucleotide sequence ID" value="NZ_BAAABM010000016.1"/>
</dbReference>
<proteinExistence type="inferred from homology"/>
<evidence type="ECO:0000313" key="10">
    <source>
        <dbReference type="Proteomes" id="UP001501822"/>
    </source>
</evidence>
<keyword evidence="2" id="KW-1003">Cell membrane</keyword>
<dbReference type="Pfam" id="PF02687">
    <property type="entry name" value="FtsX"/>
    <property type="match status" value="2"/>
</dbReference>
<reference evidence="10" key="1">
    <citation type="journal article" date="2019" name="Int. J. Syst. Evol. Microbiol.">
        <title>The Global Catalogue of Microorganisms (GCM) 10K type strain sequencing project: providing services to taxonomists for standard genome sequencing and annotation.</title>
        <authorList>
            <consortium name="The Broad Institute Genomics Platform"/>
            <consortium name="The Broad Institute Genome Sequencing Center for Infectious Disease"/>
            <person name="Wu L."/>
            <person name="Ma J."/>
        </authorList>
    </citation>
    <scope>NUCLEOTIDE SEQUENCE [LARGE SCALE GENOMIC DNA]</scope>
    <source>
        <strain evidence="10">JCM 3146</strain>
    </source>
</reference>
<dbReference type="InterPro" id="IPR003838">
    <property type="entry name" value="ABC3_permease_C"/>
</dbReference>
<comment type="subcellular location">
    <subcellularLocation>
        <location evidence="1">Cell membrane</location>
        <topology evidence="1">Multi-pass membrane protein</topology>
    </subcellularLocation>
</comment>
<keyword evidence="3 7" id="KW-0812">Transmembrane</keyword>
<feature type="domain" description="ABC3 transporter permease C-terminal" evidence="8">
    <location>
        <begin position="64"/>
        <end position="169"/>
    </location>
</feature>
<evidence type="ECO:0000256" key="3">
    <source>
        <dbReference type="ARBA" id="ARBA00022692"/>
    </source>
</evidence>
<feature type="transmembrane region" description="Helical" evidence="7">
    <location>
        <begin position="100"/>
        <end position="126"/>
    </location>
</feature>
<feature type="domain" description="ABC3 transporter permease C-terminal" evidence="8">
    <location>
        <begin position="331"/>
        <end position="444"/>
    </location>
</feature>
<feature type="transmembrane region" description="Helical" evidence="7">
    <location>
        <begin position="146"/>
        <end position="172"/>
    </location>
</feature>
<dbReference type="EMBL" id="BAAABM010000016">
    <property type="protein sequence ID" value="GAA0331080.1"/>
    <property type="molecule type" value="Genomic_DNA"/>
</dbReference>
<feature type="transmembrane region" description="Helical" evidence="7">
    <location>
        <begin position="375"/>
        <end position="404"/>
    </location>
</feature>
<evidence type="ECO:0000259" key="8">
    <source>
        <dbReference type="Pfam" id="PF02687"/>
    </source>
</evidence>
<gene>
    <name evidence="9" type="ORF">GCM10010151_21130</name>
</gene>
<keyword evidence="4 7" id="KW-1133">Transmembrane helix</keyword>